<keyword evidence="3" id="KW-1185">Reference proteome</keyword>
<feature type="region of interest" description="Disordered" evidence="1">
    <location>
        <begin position="106"/>
        <end position="131"/>
    </location>
</feature>
<proteinExistence type="predicted"/>
<sequence length="222" mass="24481">MRFLLAFWMVAISIYLLGRPSSADQVIHKVPFVGTLGITTLSVPDSRVYERASLSLRGGRGDYIKFELCPTIATDGRRAPGCEAIAALPVRDEIYVLIHAPRSRAKSPSISERPDVREPVPTALLPTPYDPRARRLKPADSDYALSRLSVLNPASIDTTEHGWPLVARDDGKSPFVTCIAAFAIKDVFVEALWQADRADAPDQLQAWRIAAVTDEMTRAIIK</sequence>
<dbReference type="Proteomes" id="UP001055580">
    <property type="component" value="Chromosome"/>
</dbReference>
<evidence type="ECO:0000313" key="2">
    <source>
        <dbReference type="EMBL" id="URW76113.1"/>
    </source>
</evidence>
<name>A0ABY4TUU6_9SPHN</name>
<gene>
    <name evidence="2" type="ORF">M9980_02455</name>
</gene>
<reference evidence="2" key="1">
    <citation type="submission" date="2022-05" db="EMBL/GenBank/DDBJ databases">
        <title>Sphingomonas sp. strain RMG20 Genome sequencing and assembly.</title>
        <authorList>
            <person name="Kim I."/>
        </authorList>
    </citation>
    <scope>NUCLEOTIDE SEQUENCE</scope>
    <source>
        <strain evidence="2">RMG20</strain>
    </source>
</reference>
<organism evidence="2 3">
    <name type="scientific">Sphingomonas donggukensis</name>
    <dbReference type="NCBI Taxonomy" id="2949093"/>
    <lineage>
        <taxon>Bacteria</taxon>
        <taxon>Pseudomonadati</taxon>
        <taxon>Pseudomonadota</taxon>
        <taxon>Alphaproteobacteria</taxon>
        <taxon>Sphingomonadales</taxon>
        <taxon>Sphingomonadaceae</taxon>
        <taxon>Sphingomonas</taxon>
    </lineage>
</organism>
<dbReference type="RefSeq" id="WP_250752982.1">
    <property type="nucleotide sequence ID" value="NZ_CP098401.1"/>
</dbReference>
<accession>A0ABY4TUU6</accession>
<evidence type="ECO:0000313" key="3">
    <source>
        <dbReference type="Proteomes" id="UP001055580"/>
    </source>
</evidence>
<dbReference type="EMBL" id="CP098401">
    <property type="protein sequence ID" value="URW76113.1"/>
    <property type="molecule type" value="Genomic_DNA"/>
</dbReference>
<evidence type="ECO:0000256" key="1">
    <source>
        <dbReference type="SAM" id="MobiDB-lite"/>
    </source>
</evidence>
<protein>
    <submittedName>
        <fullName evidence="2">Uncharacterized protein</fullName>
    </submittedName>
</protein>